<protein>
    <recommendedName>
        <fullName evidence="4">Integral membrane protein</fullName>
    </recommendedName>
</protein>
<keyword evidence="3" id="KW-1185">Reference proteome</keyword>
<evidence type="ECO:0000313" key="2">
    <source>
        <dbReference type="EMBL" id="EDY56660.1"/>
    </source>
</evidence>
<dbReference type="eggNOG" id="ENOG5033M9I">
    <property type="taxonomic scope" value="Bacteria"/>
</dbReference>
<dbReference type="AlphaFoldDB" id="B5HV05"/>
<keyword evidence="1" id="KW-1133">Transmembrane helix</keyword>
<dbReference type="HOGENOM" id="CLU_1194367_0_0_11"/>
<feature type="transmembrane region" description="Helical" evidence="1">
    <location>
        <begin position="178"/>
        <end position="198"/>
    </location>
</feature>
<sequence length="232" mass="23327">MTTTPAPTPTAAAESATPGTARLLAAIAATLGPLMFAAAGLVAPYGTDASSKEIARDIAAHQGATELSVWLWTVGTVLFLPGLVGVALLAVSRSARLGLWGAVLFGTGLIAIDTTPNLDVVALGGFAKGVSQDSLVRVADGVNALAVVNGPILYFVAAHVLGAILLGVALLRGRVVPAWAAWLLILSMPLNVAGYVIGIAPLTALSFVMAAVAFACAGLALVRHGTGWARTA</sequence>
<feature type="transmembrane region" description="Helical" evidence="1">
    <location>
        <begin position="152"/>
        <end position="171"/>
    </location>
</feature>
<organism evidence="2 3">
    <name type="scientific">Streptomyces sviceus (strain ATCC 29083 / DSM 924 / JCM 4929 / NBRC 13980 / NCIMB 11184 / NRRL 5439 / UC 5370)</name>
    <dbReference type="NCBI Taxonomy" id="463191"/>
    <lineage>
        <taxon>Bacteria</taxon>
        <taxon>Bacillati</taxon>
        <taxon>Actinomycetota</taxon>
        <taxon>Actinomycetes</taxon>
        <taxon>Kitasatosporales</taxon>
        <taxon>Streptomycetaceae</taxon>
        <taxon>Streptomyces</taxon>
    </lineage>
</organism>
<evidence type="ECO:0000313" key="3">
    <source>
        <dbReference type="Proteomes" id="UP000002785"/>
    </source>
</evidence>
<dbReference type="EMBL" id="CM000951">
    <property type="protein sequence ID" value="EDY56660.1"/>
    <property type="molecule type" value="Genomic_DNA"/>
</dbReference>
<feature type="transmembrane region" description="Helical" evidence="1">
    <location>
        <begin position="23"/>
        <end position="43"/>
    </location>
</feature>
<keyword evidence="1" id="KW-0812">Transmembrane</keyword>
<accession>B5HV05</accession>
<name>B5HV05_STRX2</name>
<feature type="transmembrane region" description="Helical" evidence="1">
    <location>
        <begin position="97"/>
        <end position="115"/>
    </location>
</feature>
<keyword evidence="1" id="KW-0472">Membrane</keyword>
<evidence type="ECO:0000256" key="1">
    <source>
        <dbReference type="SAM" id="Phobius"/>
    </source>
</evidence>
<evidence type="ECO:0008006" key="4">
    <source>
        <dbReference type="Google" id="ProtNLM"/>
    </source>
</evidence>
<feature type="transmembrane region" description="Helical" evidence="1">
    <location>
        <begin position="204"/>
        <end position="222"/>
    </location>
</feature>
<dbReference type="RefSeq" id="WP_007384319.1">
    <property type="nucleotide sequence ID" value="NZ_CM000951.1"/>
</dbReference>
<reference evidence="2" key="1">
    <citation type="submission" date="2009-10" db="EMBL/GenBank/DDBJ databases">
        <title>The genome sequence of Streptomyces sviceus strain ATCC 29083.</title>
        <authorList>
            <consortium name="The Broad Institute Genome Sequencing Platform"/>
            <consortium name="Broad Institute Microbial Sequencing Center"/>
            <person name="Fischbach M."/>
            <person name="Godfrey P."/>
            <person name="Ward D."/>
            <person name="Young S."/>
            <person name="Zeng Q."/>
            <person name="Koehrsen M."/>
            <person name="Alvarado L."/>
            <person name="Berlin A.M."/>
            <person name="Bochicchio J."/>
            <person name="Borenstein D."/>
            <person name="Chapman S.B."/>
            <person name="Chen Z."/>
            <person name="Engels R."/>
            <person name="Freedman E."/>
            <person name="Gellesch M."/>
            <person name="Goldberg J."/>
            <person name="Griggs A."/>
            <person name="Gujja S."/>
            <person name="Heilman E.R."/>
            <person name="Heiman D.I."/>
            <person name="Hepburn T.A."/>
            <person name="Howarth C."/>
            <person name="Jen D."/>
            <person name="Larson L."/>
            <person name="Lewis B."/>
            <person name="Mehta T."/>
            <person name="Park D."/>
            <person name="Pearson M."/>
            <person name="Richards J."/>
            <person name="Roberts A."/>
            <person name="Saif S."/>
            <person name="Shea T.D."/>
            <person name="Shenoy N."/>
            <person name="Sisk P."/>
            <person name="Stolte C."/>
            <person name="Sykes S.N."/>
            <person name="Thomson T."/>
            <person name="Walk T."/>
            <person name="White J."/>
            <person name="Yandava C."/>
            <person name="Straight P."/>
            <person name="Clardy J."/>
            <person name="Hung D."/>
            <person name="Kolter R."/>
            <person name="Mekalanos J."/>
            <person name="Walker S."/>
            <person name="Walsh C.T."/>
            <person name="Wieland-Brown L.C."/>
            <person name="Haas B."/>
            <person name="Nusbaum C."/>
            <person name="Birren B."/>
        </authorList>
    </citation>
    <scope>NUCLEOTIDE SEQUENCE [LARGE SCALE GENOMIC DNA]</scope>
    <source>
        <strain evidence="2">ATCC 29083</strain>
    </source>
</reference>
<dbReference type="OrthoDB" id="4236430at2"/>
<proteinExistence type="predicted"/>
<gene>
    <name evidence="2" type="ORF">SSEG_03240</name>
</gene>
<dbReference type="Proteomes" id="UP000002785">
    <property type="component" value="Chromosome"/>
</dbReference>
<feature type="transmembrane region" description="Helical" evidence="1">
    <location>
        <begin position="69"/>
        <end position="90"/>
    </location>
</feature>